<evidence type="ECO:0000313" key="1">
    <source>
        <dbReference type="Proteomes" id="UP000887580"/>
    </source>
</evidence>
<accession>A0AC35F7T1</accession>
<reference evidence="2" key="1">
    <citation type="submission" date="2022-11" db="UniProtKB">
        <authorList>
            <consortium name="WormBaseParasite"/>
        </authorList>
    </citation>
    <scope>IDENTIFICATION</scope>
</reference>
<protein>
    <submittedName>
        <fullName evidence="2">Uncharacterized protein</fullName>
    </submittedName>
</protein>
<sequence>MLMIHPPVLIMLSKHSAVDKYDLSSIEIIFSSAAAAGKDIIEDVKQKHPNLKTVTQLYGATECLVATFPDNENMPNGSVGKVAPLGKAKVIDIETGKELSYNQPGEILFFSPTLTPGYLNRPEATKESIDAEGWYHTGDFGFFDEGGNMFIIERMKEVLKVEGLPVSPAELEDVLLSHSLITDAAVIGISNGAAGEVPKAYIVRKDKTLKEVEVMEFVKERVAYYKQLTGGVEFINEIPKNASGKILRRALREKSQNNANSTAPILTVYHLNN</sequence>
<dbReference type="Proteomes" id="UP000887580">
    <property type="component" value="Unplaced"/>
</dbReference>
<proteinExistence type="predicted"/>
<name>A0AC35F7T1_9BILA</name>
<evidence type="ECO:0000313" key="2">
    <source>
        <dbReference type="WBParaSite" id="PS1159_v2.g14654.t1"/>
    </source>
</evidence>
<dbReference type="WBParaSite" id="PS1159_v2.g14654.t1">
    <property type="protein sequence ID" value="PS1159_v2.g14654.t1"/>
    <property type="gene ID" value="PS1159_v2.g14654"/>
</dbReference>
<organism evidence="1 2">
    <name type="scientific">Panagrolaimus sp. PS1159</name>
    <dbReference type="NCBI Taxonomy" id="55785"/>
    <lineage>
        <taxon>Eukaryota</taxon>
        <taxon>Metazoa</taxon>
        <taxon>Ecdysozoa</taxon>
        <taxon>Nematoda</taxon>
        <taxon>Chromadorea</taxon>
        <taxon>Rhabditida</taxon>
        <taxon>Tylenchina</taxon>
        <taxon>Panagrolaimomorpha</taxon>
        <taxon>Panagrolaimoidea</taxon>
        <taxon>Panagrolaimidae</taxon>
        <taxon>Panagrolaimus</taxon>
    </lineage>
</organism>